<evidence type="ECO:0000313" key="3">
    <source>
        <dbReference type="Proteomes" id="UP001207654"/>
    </source>
</evidence>
<dbReference type="Pfam" id="PF06276">
    <property type="entry name" value="FhuF"/>
    <property type="match status" value="1"/>
</dbReference>
<dbReference type="InterPro" id="IPR022770">
    <property type="entry name" value="IucA/IucC-like_C"/>
</dbReference>
<gene>
    <name evidence="2" type="primary">fhuF</name>
    <name evidence="2" type="ORF">OV287_34170</name>
</gene>
<sequence>MTLAEMERILPLLAPYESRLLLGEHLHGRNVVRASVYLEDEHLLAEVRRLMETLRTGELRAAASLWHKHYNAALLSGFLAAMTLAGVGLDGSISNVSMTLSEEGLPRAAVLHSLAGIVVHPPRLKLDISAPRVGLDVLHGRVLSSLFANHLAPIVEQVHRVTGLPKRILWGNAGNLCADVYDGLRARPEVAAAVEEDRRILLEQPVSPLMPGPNPLHQSVRYEDLSGFGRASVVRVRETCCQRYKLPGLLHCYTCPILRGHERVALLRKLGLPENA</sequence>
<dbReference type="Proteomes" id="UP001207654">
    <property type="component" value="Unassembled WGS sequence"/>
</dbReference>
<feature type="domain" description="Aerobactin siderophore biosynthesis IucA/IucC-like C-terminal" evidence="1">
    <location>
        <begin position="64"/>
        <end position="224"/>
    </location>
</feature>
<dbReference type="EMBL" id="JAPNKA010000001">
    <property type="protein sequence ID" value="MCY1079517.1"/>
    <property type="molecule type" value="Genomic_DNA"/>
</dbReference>
<dbReference type="RefSeq" id="WP_267542461.1">
    <property type="nucleotide sequence ID" value="NZ_JAPNKA010000001.1"/>
</dbReference>
<evidence type="ECO:0000313" key="2">
    <source>
        <dbReference type="EMBL" id="MCY1079517.1"/>
    </source>
</evidence>
<protein>
    <submittedName>
        <fullName evidence="2">Siderophore-iron reductase FhuF</fullName>
    </submittedName>
</protein>
<name>A0ABT4ACX6_9BACT</name>
<proteinExistence type="predicted"/>
<accession>A0ABT4ACX6</accession>
<dbReference type="NCBIfam" id="TIGR03951">
    <property type="entry name" value="Fe_III_red_FhuF"/>
    <property type="match status" value="1"/>
</dbReference>
<dbReference type="InterPro" id="IPR008090">
    <property type="entry name" value="Fe_iron_reduct"/>
</dbReference>
<dbReference type="Gene3D" id="1.10.510.40">
    <property type="match status" value="1"/>
</dbReference>
<comment type="caution">
    <text evidence="2">The sequence shown here is derived from an EMBL/GenBank/DDBJ whole genome shotgun (WGS) entry which is preliminary data.</text>
</comment>
<evidence type="ECO:0000259" key="1">
    <source>
        <dbReference type="Pfam" id="PF06276"/>
    </source>
</evidence>
<keyword evidence="3" id="KW-1185">Reference proteome</keyword>
<reference evidence="2 3" key="1">
    <citation type="submission" date="2022-11" db="EMBL/GenBank/DDBJ databases">
        <title>Minimal conservation of predation-associated metabolite biosynthetic gene clusters underscores biosynthetic potential of Myxococcota including descriptions for ten novel species: Archangium lansinium sp. nov., Myxococcus landrumus sp. nov., Nannocystis bai.</title>
        <authorList>
            <person name="Ahearne A."/>
            <person name="Stevens C."/>
            <person name="Phillips K."/>
        </authorList>
    </citation>
    <scope>NUCLEOTIDE SEQUENCE [LARGE SCALE GENOMIC DNA]</scope>
    <source>
        <strain evidence="2 3">MIWBW</strain>
    </source>
</reference>
<organism evidence="2 3">
    <name type="scientific">Archangium lansingense</name>
    <dbReference type="NCBI Taxonomy" id="2995310"/>
    <lineage>
        <taxon>Bacteria</taxon>
        <taxon>Pseudomonadati</taxon>
        <taxon>Myxococcota</taxon>
        <taxon>Myxococcia</taxon>
        <taxon>Myxococcales</taxon>
        <taxon>Cystobacterineae</taxon>
        <taxon>Archangiaceae</taxon>
        <taxon>Archangium</taxon>
    </lineage>
</organism>